<dbReference type="PANTHER" id="PTHR21367">
    <property type="entry name" value="ARGININE-TRNA-PROTEIN TRANSFERASE 1"/>
    <property type="match status" value="1"/>
</dbReference>
<comment type="caution">
    <text evidence="8">The sequence shown here is derived from an EMBL/GenBank/DDBJ whole genome shotgun (WGS) entry which is preliminary data.</text>
</comment>
<keyword evidence="9" id="KW-1185">Reference proteome</keyword>
<evidence type="ECO:0000313" key="9">
    <source>
        <dbReference type="Proteomes" id="UP000019486"/>
    </source>
</evidence>
<feature type="domain" description="N-end rule aminoacyl transferase C-terminal" evidence="7">
    <location>
        <begin position="110"/>
        <end position="232"/>
    </location>
</feature>
<dbReference type="Proteomes" id="UP000019486">
    <property type="component" value="Unassembled WGS sequence"/>
</dbReference>
<dbReference type="NCBIfam" id="NF002341">
    <property type="entry name" value="PRK01305.1-1"/>
    <property type="match status" value="1"/>
</dbReference>
<dbReference type="Pfam" id="PF04377">
    <property type="entry name" value="ATE_C"/>
    <property type="match status" value="1"/>
</dbReference>
<dbReference type="PANTHER" id="PTHR21367:SF1">
    <property type="entry name" value="ARGINYL-TRNA--PROTEIN TRANSFERASE 1"/>
    <property type="match status" value="1"/>
</dbReference>
<evidence type="ECO:0000256" key="1">
    <source>
        <dbReference type="ARBA" id="ARBA00022490"/>
    </source>
</evidence>
<keyword evidence="5" id="KW-0812">Transmembrane</keyword>
<evidence type="ECO:0000259" key="7">
    <source>
        <dbReference type="Pfam" id="PF04377"/>
    </source>
</evidence>
<comment type="catalytic activity">
    <reaction evidence="4">
        <text>N-terminal L-aspartyl-[protein] + L-leucyl-tRNA(Leu) = N-terminal L-leucyl-L-aspartyl-[protein] + tRNA(Leu) + H(+)</text>
        <dbReference type="Rhea" id="RHEA:50420"/>
        <dbReference type="Rhea" id="RHEA-COMP:9613"/>
        <dbReference type="Rhea" id="RHEA-COMP:9622"/>
        <dbReference type="Rhea" id="RHEA-COMP:12669"/>
        <dbReference type="Rhea" id="RHEA-COMP:12674"/>
        <dbReference type="ChEBI" id="CHEBI:15378"/>
        <dbReference type="ChEBI" id="CHEBI:64720"/>
        <dbReference type="ChEBI" id="CHEBI:78442"/>
        <dbReference type="ChEBI" id="CHEBI:78494"/>
        <dbReference type="ChEBI" id="CHEBI:133042"/>
        <dbReference type="EC" id="2.3.2.29"/>
    </reaction>
</comment>
<evidence type="ECO:0000313" key="8">
    <source>
        <dbReference type="EMBL" id="EWY40379.1"/>
    </source>
</evidence>
<name>W9H2U5_9PROT</name>
<protein>
    <recommendedName>
        <fullName evidence="4">Aspartate/glutamate leucyltransferase</fullName>
        <ecNumber evidence="4">2.3.2.29</ecNumber>
    </recommendedName>
</protein>
<dbReference type="GO" id="GO:0004057">
    <property type="term" value="F:arginyl-tRNA--protein transferase activity"/>
    <property type="evidence" value="ECO:0007669"/>
    <property type="project" value="InterPro"/>
</dbReference>
<proteinExistence type="inferred from homology"/>
<keyword evidence="1 4" id="KW-0963">Cytoplasm</keyword>
<dbReference type="GO" id="GO:0008914">
    <property type="term" value="F:leucyl-tRNA--protein transferase activity"/>
    <property type="evidence" value="ECO:0007669"/>
    <property type="project" value="UniProtKB-UniRule"/>
</dbReference>
<dbReference type="STRING" id="1385369.N825_37365"/>
<evidence type="ECO:0000256" key="3">
    <source>
        <dbReference type="ARBA" id="ARBA00023315"/>
    </source>
</evidence>
<comment type="subcellular location">
    <subcellularLocation>
        <location evidence="4">Cytoplasm</location>
    </subcellularLocation>
</comment>
<dbReference type="GO" id="GO:0005737">
    <property type="term" value="C:cytoplasm"/>
    <property type="evidence" value="ECO:0007669"/>
    <property type="project" value="UniProtKB-SubCell"/>
</dbReference>
<keyword evidence="5" id="KW-0472">Membrane</keyword>
<comment type="similarity">
    <text evidence="4">Belongs to the R-transferase family. Bpt subfamily.</text>
</comment>
<dbReference type="PATRIC" id="fig|1385369.3.peg.2777"/>
<keyword evidence="3 4" id="KW-0012">Acyltransferase</keyword>
<dbReference type="EC" id="2.3.2.29" evidence="4"/>
<dbReference type="InterPro" id="IPR017138">
    <property type="entry name" value="Asp_Glu_LeuTrfase"/>
</dbReference>
<dbReference type="GO" id="GO:0071596">
    <property type="term" value="P:ubiquitin-dependent protein catabolic process via the N-end rule pathway"/>
    <property type="evidence" value="ECO:0007669"/>
    <property type="project" value="InterPro"/>
</dbReference>
<feature type="domain" description="N-end aminoacyl transferase N-terminal" evidence="6">
    <location>
        <begin position="21"/>
        <end position="90"/>
    </location>
</feature>
<dbReference type="NCBIfam" id="NF002343">
    <property type="entry name" value="PRK01305.1-4"/>
    <property type="match status" value="1"/>
</dbReference>
<dbReference type="NCBIfam" id="NF002346">
    <property type="entry name" value="PRK01305.2-3"/>
    <property type="match status" value="1"/>
</dbReference>
<dbReference type="EMBL" id="AVFL01000008">
    <property type="protein sequence ID" value="EWY40379.1"/>
    <property type="molecule type" value="Genomic_DNA"/>
</dbReference>
<evidence type="ECO:0000256" key="5">
    <source>
        <dbReference type="SAM" id="Phobius"/>
    </source>
</evidence>
<dbReference type="PIRSF" id="PIRSF037208">
    <property type="entry name" value="ATE_pro_prd"/>
    <property type="match status" value="1"/>
</dbReference>
<dbReference type="InterPro" id="IPR016181">
    <property type="entry name" value="Acyl_CoA_acyltransferase"/>
</dbReference>
<dbReference type="RefSeq" id="WP_051512309.1">
    <property type="nucleotide sequence ID" value="NZ_AVFL01000008.1"/>
</dbReference>
<sequence length="266" mass="29740">MSVIPPPPRPLQQFFRSGPMPCPYLPGRVERKLFTRLSTPHASEVNSTLSRAGFRRSHDIVYRPVCPGCSACVPVRIPVADFRPGRSMRKILKANADLSVAEVPAIATHEQFRLFHAYQSSRHGDSDMARMSLGDYSAMVDEGRAETCLFEVRDLRDTLVGGILTDRLRDGLSAVYSFYDADQEKRSLGTFMILSLVAQAVAEGIPYVYLGYWIRNSRKMAYKARFQPLEALGSEGWFRMALDDLTQAPSQQNGQHPNRAPVNATS</sequence>
<dbReference type="InterPro" id="IPR007471">
    <property type="entry name" value="N-end_Aminoacyl_Trfase_N"/>
</dbReference>
<evidence type="ECO:0000256" key="2">
    <source>
        <dbReference type="ARBA" id="ARBA00022679"/>
    </source>
</evidence>
<gene>
    <name evidence="4" type="primary">bpt</name>
    <name evidence="8" type="ORF">N825_37365</name>
</gene>
<reference evidence="8 9" key="1">
    <citation type="submission" date="2013-08" db="EMBL/GenBank/DDBJ databases">
        <title>The genome sequence of Skermanella stibiiresistens.</title>
        <authorList>
            <person name="Zhu W."/>
            <person name="Wang G."/>
        </authorList>
    </citation>
    <scope>NUCLEOTIDE SEQUENCE [LARGE SCALE GENOMIC DNA]</scope>
    <source>
        <strain evidence="8 9">SB22</strain>
    </source>
</reference>
<organism evidence="8 9">
    <name type="scientific">Skermanella stibiiresistens SB22</name>
    <dbReference type="NCBI Taxonomy" id="1385369"/>
    <lineage>
        <taxon>Bacteria</taxon>
        <taxon>Pseudomonadati</taxon>
        <taxon>Pseudomonadota</taxon>
        <taxon>Alphaproteobacteria</taxon>
        <taxon>Rhodospirillales</taxon>
        <taxon>Azospirillaceae</taxon>
        <taxon>Skermanella</taxon>
    </lineage>
</organism>
<keyword evidence="2 4" id="KW-0808">Transferase</keyword>
<evidence type="ECO:0000259" key="6">
    <source>
        <dbReference type="Pfam" id="PF04376"/>
    </source>
</evidence>
<keyword evidence="5" id="KW-1133">Transmembrane helix</keyword>
<dbReference type="AlphaFoldDB" id="W9H2U5"/>
<comment type="catalytic activity">
    <reaction evidence="4">
        <text>N-terminal L-glutamyl-[protein] + L-leucyl-tRNA(Leu) = N-terminal L-leucyl-L-glutamyl-[protein] + tRNA(Leu) + H(+)</text>
        <dbReference type="Rhea" id="RHEA:50412"/>
        <dbReference type="Rhea" id="RHEA-COMP:9613"/>
        <dbReference type="Rhea" id="RHEA-COMP:9622"/>
        <dbReference type="Rhea" id="RHEA-COMP:12664"/>
        <dbReference type="Rhea" id="RHEA-COMP:12668"/>
        <dbReference type="ChEBI" id="CHEBI:15378"/>
        <dbReference type="ChEBI" id="CHEBI:64721"/>
        <dbReference type="ChEBI" id="CHEBI:78442"/>
        <dbReference type="ChEBI" id="CHEBI:78494"/>
        <dbReference type="ChEBI" id="CHEBI:133041"/>
        <dbReference type="EC" id="2.3.2.29"/>
    </reaction>
</comment>
<comment type="function">
    <text evidence="4">Functions in the N-end rule pathway of protein degradation where it conjugates Leu from its aminoacyl-tRNA to the N-termini of proteins containing an N-terminal aspartate or glutamate.</text>
</comment>
<accession>W9H2U5</accession>
<dbReference type="SUPFAM" id="SSF55729">
    <property type="entry name" value="Acyl-CoA N-acyltransferases (Nat)"/>
    <property type="match status" value="1"/>
</dbReference>
<dbReference type="NCBIfam" id="NF002342">
    <property type="entry name" value="PRK01305.1-3"/>
    <property type="match status" value="1"/>
</dbReference>
<dbReference type="HAMAP" id="MF_00689">
    <property type="entry name" value="Bpt"/>
    <property type="match status" value="1"/>
</dbReference>
<feature type="transmembrane region" description="Helical" evidence="5">
    <location>
        <begin position="191"/>
        <end position="214"/>
    </location>
</feature>
<dbReference type="InterPro" id="IPR030700">
    <property type="entry name" value="N-end_Aminoacyl_Trfase"/>
</dbReference>
<dbReference type="Pfam" id="PF04376">
    <property type="entry name" value="ATE_N"/>
    <property type="match status" value="1"/>
</dbReference>
<evidence type="ECO:0000256" key="4">
    <source>
        <dbReference type="HAMAP-Rule" id="MF_00689"/>
    </source>
</evidence>
<dbReference type="InterPro" id="IPR007472">
    <property type="entry name" value="N-end_Aminoacyl_Trfase_C"/>
</dbReference>
<dbReference type="OrthoDB" id="9782022at2"/>